<feature type="domain" description="LysM" evidence="3">
    <location>
        <begin position="386"/>
        <end position="436"/>
    </location>
</feature>
<dbReference type="eggNOG" id="ENOG502SNDA">
    <property type="taxonomic scope" value="Eukaryota"/>
</dbReference>
<organism evidence="4 5">
    <name type="scientific">Zymoseptoria tritici (strain CBS 115943 / IPO323)</name>
    <name type="common">Speckled leaf blotch fungus</name>
    <name type="synonym">Septoria tritici</name>
    <dbReference type="NCBI Taxonomy" id="336722"/>
    <lineage>
        <taxon>Eukaryota</taxon>
        <taxon>Fungi</taxon>
        <taxon>Dikarya</taxon>
        <taxon>Ascomycota</taxon>
        <taxon>Pezizomycotina</taxon>
        <taxon>Dothideomycetes</taxon>
        <taxon>Dothideomycetidae</taxon>
        <taxon>Mycosphaerellales</taxon>
        <taxon>Mycosphaerellaceae</taxon>
        <taxon>Zymoseptoria</taxon>
    </lineage>
</organism>
<dbReference type="RefSeq" id="XP_003850855.1">
    <property type="nucleotide sequence ID" value="XM_003850807.1"/>
</dbReference>
<dbReference type="HOGENOM" id="CLU_010591_5_1_1"/>
<evidence type="ECO:0000259" key="3">
    <source>
        <dbReference type="PROSITE" id="PS51782"/>
    </source>
</evidence>
<name>F9XEU3_ZYMTI</name>
<gene>
    <name evidence="4" type="ORF">MYCGRDRAFT_45634</name>
</gene>
<sequence>RNTTLNCDSNLFRMAGDVDQYVWSVSNLTALCTTACLQESSNWVMNVEDVCDGQTHTNSGKLVPVDTIPAQFHEGLSLACLKPGALRYLNEDNETEEADPEISKWCFLVSQNLQGVDSESDCDNEPDSIFCTDPDTMDRMANLYPDNVLCDPCVLSIMWFRLSSEFLPDDDRSDWLMAQYLDITHLCNITMPEPIIRALPEYALAPSPSLPVISNSTGNSTSNATCEDQLIMLDGSGCDEQAKKYSISTGDLQFASRSRNCSSTNAICAPESCDLQQVGFNSSCSGLAAAYSSASLNITISLFMSWNRHILGLCNNLTVGQYVCSSPPGGFYQLPPPLPGSSFNGSGPVRGGQGSDILFPNSTSSFPPTSTLPFPTQSGITPDCNKYMDAKKGDYCSKFATDNGISEEQLYDWNPILGKDGADCDTKFQASTEYCVGISLVSSGTSFDATSAAATSNAATDVATSSVATPSSTSSTLPPMQSGISSKCNKFDVAKKGDYCSKFATDHSISAGDLYTWNSILGENGKDCDTLFQAGVLYCVGVSS</sequence>
<dbReference type="InParanoid" id="F9XEU3"/>
<reference evidence="4 5" key="1">
    <citation type="journal article" date="2011" name="PLoS Genet.">
        <title>Finished genome of the fungal wheat pathogen Mycosphaerella graminicola reveals dispensome structure, chromosome plasticity, and stealth pathogenesis.</title>
        <authorList>
            <person name="Goodwin S.B."/>
            <person name="Ben M'barek S."/>
            <person name="Dhillon B."/>
            <person name="Wittenberg A.H.J."/>
            <person name="Crane C.F."/>
            <person name="Hane J.K."/>
            <person name="Foster A.J."/>
            <person name="Van der Lee T.A.J."/>
            <person name="Grimwood J."/>
            <person name="Aerts A."/>
            <person name="Antoniw J."/>
            <person name="Bailey A."/>
            <person name="Bluhm B."/>
            <person name="Bowler J."/>
            <person name="Bristow J."/>
            <person name="van der Burgt A."/>
            <person name="Canto-Canche B."/>
            <person name="Churchill A.C.L."/>
            <person name="Conde-Ferraez L."/>
            <person name="Cools H.J."/>
            <person name="Coutinho P.M."/>
            <person name="Csukai M."/>
            <person name="Dehal P."/>
            <person name="De Wit P."/>
            <person name="Donzelli B."/>
            <person name="van de Geest H.C."/>
            <person name="van Ham R.C.H.J."/>
            <person name="Hammond-Kosack K.E."/>
            <person name="Henrissat B."/>
            <person name="Kilian A."/>
            <person name="Kobayashi A.K."/>
            <person name="Koopmann E."/>
            <person name="Kourmpetis Y."/>
            <person name="Kuzniar A."/>
            <person name="Lindquist E."/>
            <person name="Lombard V."/>
            <person name="Maliepaard C."/>
            <person name="Martins N."/>
            <person name="Mehrabi R."/>
            <person name="Nap J.P.H."/>
            <person name="Ponomarenko A."/>
            <person name="Rudd J.J."/>
            <person name="Salamov A."/>
            <person name="Schmutz J."/>
            <person name="Schouten H.J."/>
            <person name="Shapiro H."/>
            <person name="Stergiopoulos I."/>
            <person name="Torriani S.F.F."/>
            <person name="Tu H."/>
            <person name="de Vries R.P."/>
            <person name="Waalwijk C."/>
            <person name="Ware S.B."/>
            <person name="Wiebenga A."/>
            <person name="Zwiers L.-H."/>
            <person name="Oliver R.P."/>
            <person name="Grigoriev I.V."/>
            <person name="Kema G.H.J."/>
        </authorList>
    </citation>
    <scope>NUCLEOTIDE SEQUENCE [LARGE SCALE GENOMIC DNA]</scope>
    <source>
        <strain evidence="5">CBS 115943 / IPO323</strain>
    </source>
</reference>
<evidence type="ECO:0000256" key="2">
    <source>
        <dbReference type="ARBA" id="ARBA00023026"/>
    </source>
</evidence>
<dbReference type="STRING" id="336722.F9XEU3"/>
<proteinExistence type="predicted"/>
<dbReference type="KEGG" id="ztr:MYCGRDRAFT_45634"/>
<dbReference type="GO" id="GO:0008061">
    <property type="term" value="F:chitin binding"/>
    <property type="evidence" value="ECO:0007669"/>
    <property type="project" value="UniProtKB-KW"/>
</dbReference>
<dbReference type="CDD" id="cd00118">
    <property type="entry name" value="LysM"/>
    <property type="match status" value="2"/>
</dbReference>
<keyword evidence="1" id="KW-0147">Chitin-binding</keyword>
<feature type="domain" description="LysM" evidence="3">
    <location>
        <begin position="490"/>
        <end position="540"/>
    </location>
</feature>
<keyword evidence="2" id="KW-0843">Virulence</keyword>
<accession>F9XEU3</accession>
<dbReference type="GeneID" id="13397593"/>
<dbReference type="InterPro" id="IPR018392">
    <property type="entry name" value="LysM"/>
</dbReference>
<keyword evidence="5" id="KW-1185">Reference proteome</keyword>
<dbReference type="PANTHER" id="PTHR34997:SF1">
    <property type="entry name" value="PEPTIDOGLYCAN-BINDING LYSIN DOMAIN"/>
    <property type="match status" value="1"/>
</dbReference>
<dbReference type="PROSITE" id="PS51782">
    <property type="entry name" value="LYSM"/>
    <property type="match status" value="2"/>
</dbReference>
<protein>
    <recommendedName>
        <fullName evidence="3">LysM domain-containing protein</fullName>
    </recommendedName>
</protein>
<dbReference type="InterPro" id="IPR036779">
    <property type="entry name" value="LysM_dom_sf"/>
</dbReference>
<evidence type="ECO:0000256" key="1">
    <source>
        <dbReference type="ARBA" id="ARBA00022669"/>
    </source>
</evidence>
<feature type="non-terminal residue" evidence="4">
    <location>
        <position position="1"/>
    </location>
</feature>
<dbReference type="InterPro" id="IPR052210">
    <property type="entry name" value="LysM1-like"/>
</dbReference>
<dbReference type="Proteomes" id="UP000008062">
    <property type="component" value="Chromosome 7"/>
</dbReference>
<dbReference type="EMBL" id="CM001202">
    <property type="protein sequence ID" value="EGP85831.1"/>
    <property type="molecule type" value="Genomic_DNA"/>
</dbReference>
<dbReference type="OMA" id="SLWANEY"/>
<dbReference type="Pfam" id="PF01476">
    <property type="entry name" value="LysM"/>
    <property type="match status" value="3"/>
</dbReference>
<dbReference type="AlphaFoldDB" id="F9XEU3"/>
<evidence type="ECO:0000313" key="4">
    <source>
        <dbReference type="EMBL" id="EGP85831.1"/>
    </source>
</evidence>
<dbReference type="OrthoDB" id="5985073at2759"/>
<dbReference type="Gene3D" id="3.10.350.10">
    <property type="entry name" value="LysM domain"/>
    <property type="match status" value="3"/>
</dbReference>
<dbReference type="PANTHER" id="PTHR34997">
    <property type="entry name" value="AM15"/>
    <property type="match status" value="1"/>
</dbReference>
<evidence type="ECO:0000313" key="5">
    <source>
        <dbReference type="Proteomes" id="UP000008062"/>
    </source>
</evidence>